<name>A0ABQ9YD77_9EUKA</name>
<accession>A0ABQ9YD77</accession>
<protein>
    <submittedName>
        <fullName evidence="1">Uncharacterized protein</fullName>
    </submittedName>
</protein>
<sequence>MTVSFQDQSTIYCSLVTLVKAEYRFNNALQDRAAQFLKGLEPSLGERDLATKLVTELVPSSDGSISGFIDSILTLLSSLHSTVAASALSLLHQTTRAASPAIQSRLVESDLIPKVLSTVRPHTLPIAENEEIIAHLLIIIASPASLIGISLINPVKKFNHRDMIFQKVVLPSTQIVTYLISNRHILTEDLFYSFMSLLSTFLRICPFHRPTLEYVLASPIAMAYSSCLSFAEHNFRLWMNLDSINQSLQEWRSYNSEVIQSAKRMMQASFSEGFEDTLEQMMNHDRNGKYGNDVVYDCNSISRLLGSNVEFTE</sequence>
<keyword evidence="2" id="KW-1185">Reference proteome</keyword>
<organism evidence="1 2">
    <name type="scientific">Blattamonas nauphoetae</name>
    <dbReference type="NCBI Taxonomy" id="2049346"/>
    <lineage>
        <taxon>Eukaryota</taxon>
        <taxon>Metamonada</taxon>
        <taxon>Preaxostyla</taxon>
        <taxon>Oxymonadida</taxon>
        <taxon>Blattamonas</taxon>
    </lineage>
</organism>
<comment type="caution">
    <text evidence="1">The sequence shown here is derived from an EMBL/GenBank/DDBJ whole genome shotgun (WGS) entry which is preliminary data.</text>
</comment>
<dbReference type="Proteomes" id="UP001281761">
    <property type="component" value="Unassembled WGS sequence"/>
</dbReference>
<evidence type="ECO:0000313" key="2">
    <source>
        <dbReference type="Proteomes" id="UP001281761"/>
    </source>
</evidence>
<proteinExistence type="predicted"/>
<dbReference type="EMBL" id="JARBJD010000015">
    <property type="protein sequence ID" value="KAK2961655.1"/>
    <property type="molecule type" value="Genomic_DNA"/>
</dbReference>
<evidence type="ECO:0000313" key="1">
    <source>
        <dbReference type="EMBL" id="KAK2961655.1"/>
    </source>
</evidence>
<reference evidence="1 2" key="1">
    <citation type="journal article" date="2022" name="bioRxiv">
        <title>Genomics of Preaxostyla Flagellates Illuminates Evolutionary Transitions and the Path Towards Mitochondrial Loss.</title>
        <authorList>
            <person name="Novak L.V.F."/>
            <person name="Treitli S.C."/>
            <person name="Pyrih J."/>
            <person name="Halakuc P."/>
            <person name="Pipaliya S.V."/>
            <person name="Vacek V."/>
            <person name="Brzon O."/>
            <person name="Soukal P."/>
            <person name="Eme L."/>
            <person name="Dacks J.B."/>
            <person name="Karnkowska A."/>
            <person name="Elias M."/>
            <person name="Hampl V."/>
        </authorList>
    </citation>
    <scope>NUCLEOTIDE SEQUENCE [LARGE SCALE GENOMIC DNA]</scope>
    <source>
        <strain evidence="1">NAU3</strain>
        <tissue evidence="1">Gut</tissue>
    </source>
</reference>
<gene>
    <name evidence="1" type="ORF">BLNAU_3453</name>
</gene>